<reference evidence="18" key="2">
    <citation type="submission" date="2025-09" db="UniProtKB">
        <authorList>
            <consortium name="Ensembl"/>
        </authorList>
    </citation>
    <scope>IDENTIFICATION</scope>
</reference>
<dbReference type="FunFam" id="1.10.1410.10:FF:000007">
    <property type="entry name" value="poly(A) RNA polymerase GLD2 isoform X1"/>
    <property type="match status" value="1"/>
</dbReference>
<dbReference type="InterPro" id="IPR002058">
    <property type="entry name" value="PAP_assoc"/>
</dbReference>
<evidence type="ECO:0000256" key="10">
    <source>
        <dbReference type="ARBA" id="ARBA00022840"/>
    </source>
</evidence>
<dbReference type="GO" id="GO:1990817">
    <property type="term" value="F:poly(A) RNA polymerase activity"/>
    <property type="evidence" value="ECO:0007669"/>
    <property type="project" value="UniProtKB-EC"/>
</dbReference>
<dbReference type="PANTHER" id="PTHR12271">
    <property type="entry name" value="POLY A POLYMERASE CID PAP -RELATED"/>
    <property type="match status" value="1"/>
</dbReference>
<evidence type="ECO:0000256" key="14">
    <source>
        <dbReference type="ARBA" id="ARBA00048830"/>
    </source>
</evidence>
<dbReference type="PANTHER" id="PTHR12271:SF40">
    <property type="entry name" value="POLY(A) RNA POLYMERASE GLD2"/>
    <property type="match status" value="1"/>
</dbReference>
<dbReference type="GO" id="GO:0005524">
    <property type="term" value="F:ATP binding"/>
    <property type="evidence" value="ECO:0007669"/>
    <property type="project" value="UniProtKB-KW"/>
</dbReference>
<dbReference type="Gene3D" id="1.10.1410.10">
    <property type="match status" value="1"/>
</dbReference>
<dbReference type="GO" id="GO:0005737">
    <property type="term" value="C:cytoplasm"/>
    <property type="evidence" value="ECO:0007669"/>
    <property type="project" value="UniProtKB-SubCell"/>
</dbReference>
<dbReference type="Ensembl" id="ENSAOWT00000002701.1">
    <property type="protein sequence ID" value="ENSAOWP00000002357.1"/>
    <property type="gene ID" value="ENSAOWG00000001691.1"/>
</dbReference>
<evidence type="ECO:0000256" key="6">
    <source>
        <dbReference type="ARBA" id="ARBA00022664"/>
    </source>
</evidence>
<evidence type="ECO:0000256" key="7">
    <source>
        <dbReference type="ARBA" id="ARBA00022679"/>
    </source>
</evidence>
<dbReference type="CDD" id="cd05402">
    <property type="entry name" value="NT_PAP_TUTase"/>
    <property type="match status" value="1"/>
</dbReference>
<evidence type="ECO:0000259" key="17">
    <source>
        <dbReference type="Pfam" id="PF22600"/>
    </source>
</evidence>
<keyword evidence="5" id="KW-0963">Cytoplasm</keyword>
<dbReference type="EC" id="2.7.7.19" evidence="4"/>
<evidence type="ECO:0000256" key="12">
    <source>
        <dbReference type="ARBA" id="ARBA00023211"/>
    </source>
</evidence>
<feature type="domain" description="PAP-associated" evidence="16">
    <location>
        <begin position="362"/>
        <end position="416"/>
    </location>
</feature>
<comment type="catalytic activity">
    <reaction evidence="14">
        <text>RNA(n) + ATP = RNA(n)-3'-adenine ribonucleotide + diphosphate</text>
        <dbReference type="Rhea" id="RHEA:11332"/>
        <dbReference type="Rhea" id="RHEA-COMP:14527"/>
        <dbReference type="Rhea" id="RHEA-COMP:17347"/>
        <dbReference type="ChEBI" id="CHEBI:30616"/>
        <dbReference type="ChEBI" id="CHEBI:33019"/>
        <dbReference type="ChEBI" id="CHEBI:140395"/>
        <dbReference type="ChEBI" id="CHEBI:173115"/>
        <dbReference type="EC" id="2.7.7.19"/>
    </reaction>
</comment>
<dbReference type="Pfam" id="PF03828">
    <property type="entry name" value="PAP_assoc"/>
    <property type="match status" value="1"/>
</dbReference>
<dbReference type="GO" id="GO:0010468">
    <property type="term" value="P:regulation of gene expression"/>
    <property type="evidence" value="ECO:0007669"/>
    <property type="project" value="UniProtKB-ARBA"/>
</dbReference>
<comment type="cofactor">
    <cofactor evidence="1">
        <name>Mn(2+)</name>
        <dbReference type="ChEBI" id="CHEBI:29035"/>
    </cofactor>
</comment>
<evidence type="ECO:0000256" key="5">
    <source>
        <dbReference type="ARBA" id="ARBA00022490"/>
    </source>
</evidence>
<evidence type="ECO:0000256" key="13">
    <source>
        <dbReference type="ARBA" id="ARBA00038491"/>
    </source>
</evidence>
<keyword evidence="9" id="KW-0547">Nucleotide-binding</keyword>
<proteinExistence type="inferred from homology"/>
<dbReference type="GO" id="GO:0046872">
    <property type="term" value="F:metal ion binding"/>
    <property type="evidence" value="ECO:0007669"/>
    <property type="project" value="UniProtKB-KW"/>
</dbReference>
<dbReference type="Gene3D" id="3.30.460.10">
    <property type="entry name" value="Beta Polymerase, domain 2"/>
    <property type="match status" value="1"/>
</dbReference>
<keyword evidence="12" id="KW-0464">Manganese</keyword>
<dbReference type="Pfam" id="PF22600">
    <property type="entry name" value="MTPAP-like_central"/>
    <property type="match status" value="1"/>
</dbReference>
<keyword evidence="10" id="KW-0067">ATP-binding</keyword>
<evidence type="ECO:0000256" key="11">
    <source>
        <dbReference type="ARBA" id="ARBA00022842"/>
    </source>
</evidence>
<dbReference type="InterPro" id="IPR043519">
    <property type="entry name" value="NT_sf"/>
</dbReference>
<keyword evidence="11" id="KW-0460">Magnesium</keyword>
<evidence type="ECO:0000256" key="15">
    <source>
        <dbReference type="SAM" id="MobiDB-lite"/>
    </source>
</evidence>
<evidence type="ECO:0000313" key="19">
    <source>
        <dbReference type="Proteomes" id="UP000694424"/>
    </source>
</evidence>
<name>A0A8B9P6Y7_APTOW</name>
<keyword evidence="7" id="KW-0808">Transferase</keyword>
<sequence>MFPNSSNLGRPPFPPKHQQPSNFFNKLPLNIPPTLLSHQQIIDAQFNFQNAARLSEQNVPYGVKRQRFHSPHRETTVVNQTVPLPEERRYSFPGSIPSQLFHAHYVPDLTGCVPPLRDASFSDPVETTLPVAKDKLSQQVLELFQACQQQTSDLNRKELCRTELQREIQRIFPQSRLFLVGSSLNGFGTRSSDGDLCLVVKEEPVNQKTEARHILSLVQKLFSTKLSSYIERPQLIRAKVPIVKFRDKVSCVEFDLNVNNVVGIRNTFLLRTYAYIENRVRPLVLVVKKWASFHDINDASRGTLSSYSLVLMVLHYLQTLPEPILPSLQKNYPDSFDPTMQLHLVHQAPCTIPPYLSKNGSSLGDLLIGFFKYYATEFDWSHQMISVREAKAIPRPDGIEWRNKFICVEEPFDGTNTARAVHEKQKFDIIKDEFMKSWQILRDKKDLNCILPLRTTIQKR</sequence>
<dbReference type="GO" id="GO:0031123">
    <property type="term" value="P:RNA 3'-end processing"/>
    <property type="evidence" value="ECO:0007669"/>
    <property type="project" value="TreeGrafter"/>
</dbReference>
<keyword evidence="6" id="KW-0507">mRNA processing</keyword>
<feature type="region of interest" description="Disordered" evidence="15">
    <location>
        <begin position="1"/>
        <end position="24"/>
    </location>
</feature>
<dbReference type="SUPFAM" id="SSF81301">
    <property type="entry name" value="Nucleotidyltransferase"/>
    <property type="match status" value="1"/>
</dbReference>
<accession>A0A8B9P6Y7</accession>
<evidence type="ECO:0000256" key="2">
    <source>
        <dbReference type="ARBA" id="ARBA00001946"/>
    </source>
</evidence>
<evidence type="ECO:0000313" key="18">
    <source>
        <dbReference type="Ensembl" id="ENSAOWP00000002357.1"/>
    </source>
</evidence>
<evidence type="ECO:0000256" key="8">
    <source>
        <dbReference type="ARBA" id="ARBA00022723"/>
    </source>
</evidence>
<feature type="domain" description="Poly(A) RNA polymerase mitochondrial-like central palm" evidence="17">
    <location>
        <begin position="136"/>
        <end position="274"/>
    </location>
</feature>
<keyword evidence="8" id="KW-0479">Metal-binding</keyword>
<evidence type="ECO:0000259" key="16">
    <source>
        <dbReference type="Pfam" id="PF03828"/>
    </source>
</evidence>
<dbReference type="AlphaFoldDB" id="A0A8B9P6Y7"/>
<evidence type="ECO:0000256" key="3">
    <source>
        <dbReference type="ARBA" id="ARBA00004496"/>
    </source>
</evidence>
<evidence type="ECO:0000256" key="4">
    <source>
        <dbReference type="ARBA" id="ARBA00012388"/>
    </source>
</evidence>
<reference evidence="18" key="1">
    <citation type="submission" date="2025-08" db="UniProtKB">
        <authorList>
            <consortium name="Ensembl"/>
        </authorList>
    </citation>
    <scope>IDENTIFICATION</scope>
</reference>
<protein>
    <recommendedName>
        <fullName evidence="4">polynucleotide adenylyltransferase</fullName>
        <ecNumber evidence="4">2.7.7.19</ecNumber>
    </recommendedName>
</protein>
<comment type="subcellular location">
    <subcellularLocation>
        <location evidence="3">Cytoplasm</location>
    </subcellularLocation>
</comment>
<dbReference type="GO" id="GO:0006397">
    <property type="term" value="P:mRNA processing"/>
    <property type="evidence" value="ECO:0007669"/>
    <property type="project" value="UniProtKB-KW"/>
</dbReference>
<dbReference type="SUPFAM" id="SSF81631">
    <property type="entry name" value="PAP/OAS1 substrate-binding domain"/>
    <property type="match status" value="1"/>
</dbReference>
<comment type="cofactor">
    <cofactor evidence="2">
        <name>Mg(2+)</name>
        <dbReference type="ChEBI" id="CHEBI:18420"/>
    </cofactor>
</comment>
<comment type="similarity">
    <text evidence="13">Belongs to the DNA polymerase type-B-like family. GLD2 subfamily.</text>
</comment>
<dbReference type="FunFam" id="3.30.460.10:FF:000022">
    <property type="entry name" value="poly(A) RNA polymerase GLD2 isoform X1"/>
    <property type="match status" value="1"/>
</dbReference>
<evidence type="ECO:0000256" key="9">
    <source>
        <dbReference type="ARBA" id="ARBA00022741"/>
    </source>
</evidence>
<evidence type="ECO:0000256" key="1">
    <source>
        <dbReference type="ARBA" id="ARBA00001936"/>
    </source>
</evidence>
<organism evidence="18 19">
    <name type="scientific">Apteryx owenii</name>
    <name type="common">Little spotted kiwi</name>
    <dbReference type="NCBI Taxonomy" id="8824"/>
    <lineage>
        <taxon>Eukaryota</taxon>
        <taxon>Metazoa</taxon>
        <taxon>Chordata</taxon>
        <taxon>Craniata</taxon>
        <taxon>Vertebrata</taxon>
        <taxon>Euteleostomi</taxon>
        <taxon>Archelosauria</taxon>
        <taxon>Archosauria</taxon>
        <taxon>Dinosauria</taxon>
        <taxon>Saurischia</taxon>
        <taxon>Theropoda</taxon>
        <taxon>Coelurosauria</taxon>
        <taxon>Aves</taxon>
        <taxon>Palaeognathae</taxon>
        <taxon>Apterygiformes</taxon>
        <taxon>Apterygidae</taxon>
        <taxon>Apteryx</taxon>
    </lineage>
</organism>
<dbReference type="InterPro" id="IPR054708">
    <property type="entry name" value="MTPAP-like_central"/>
</dbReference>
<keyword evidence="19" id="KW-1185">Reference proteome</keyword>
<dbReference type="Proteomes" id="UP000694424">
    <property type="component" value="Unplaced"/>
</dbReference>